<reference evidence="2 3" key="1">
    <citation type="journal article" date="2018" name="Nat. Genet.">
        <title>The Rosa genome provides new insights in the design of modern roses.</title>
        <authorList>
            <person name="Bendahmane M."/>
        </authorList>
    </citation>
    <scope>NUCLEOTIDE SEQUENCE [LARGE SCALE GENOMIC DNA]</scope>
    <source>
        <strain evidence="3">cv. Old Blush</strain>
    </source>
</reference>
<dbReference type="AlphaFoldDB" id="A0A2P6QWE9"/>
<proteinExistence type="predicted"/>
<dbReference type="Gramene" id="PRQ38523">
    <property type="protein sequence ID" value="PRQ38523"/>
    <property type="gene ID" value="RchiOBHm_Chr4g0414901"/>
</dbReference>
<evidence type="ECO:0000313" key="3">
    <source>
        <dbReference type="Proteomes" id="UP000238479"/>
    </source>
</evidence>
<name>A0A2P6QWE9_ROSCH</name>
<dbReference type="Proteomes" id="UP000238479">
    <property type="component" value="Chromosome 4"/>
</dbReference>
<comment type="caution">
    <text evidence="2">The sequence shown here is derived from an EMBL/GenBank/DDBJ whole genome shotgun (WGS) entry which is preliminary data.</text>
</comment>
<dbReference type="STRING" id="74649.A0A2P6QWE9"/>
<accession>A0A2P6QWE9</accession>
<organism evidence="2 3">
    <name type="scientific">Rosa chinensis</name>
    <name type="common">China rose</name>
    <dbReference type="NCBI Taxonomy" id="74649"/>
    <lineage>
        <taxon>Eukaryota</taxon>
        <taxon>Viridiplantae</taxon>
        <taxon>Streptophyta</taxon>
        <taxon>Embryophyta</taxon>
        <taxon>Tracheophyta</taxon>
        <taxon>Spermatophyta</taxon>
        <taxon>Magnoliopsida</taxon>
        <taxon>eudicotyledons</taxon>
        <taxon>Gunneridae</taxon>
        <taxon>Pentapetalae</taxon>
        <taxon>rosids</taxon>
        <taxon>fabids</taxon>
        <taxon>Rosales</taxon>
        <taxon>Rosaceae</taxon>
        <taxon>Rosoideae</taxon>
        <taxon>Rosoideae incertae sedis</taxon>
        <taxon>Rosa</taxon>
    </lineage>
</organism>
<evidence type="ECO:0000256" key="1">
    <source>
        <dbReference type="SAM" id="MobiDB-lite"/>
    </source>
</evidence>
<sequence>MVVEDVEIDCGGEVSTREFRRRLRFRRDNLCYAGSHGLDISTPSASSKYSNHKHQSRTTDGKVSSR</sequence>
<keyword evidence="3" id="KW-1185">Reference proteome</keyword>
<feature type="region of interest" description="Disordered" evidence="1">
    <location>
        <begin position="35"/>
        <end position="66"/>
    </location>
</feature>
<evidence type="ECO:0000313" key="2">
    <source>
        <dbReference type="EMBL" id="PRQ38523.1"/>
    </source>
</evidence>
<gene>
    <name evidence="2" type="ORF">RchiOBHm_Chr4g0414901</name>
</gene>
<dbReference type="EMBL" id="PDCK01000042">
    <property type="protein sequence ID" value="PRQ38523.1"/>
    <property type="molecule type" value="Genomic_DNA"/>
</dbReference>
<protein>
    <submittedName>
        <fullName evidence="2">Uncharacterized protein</fullName>
    </submittedName>
</protein>